<organism evidence="6 7">
    <name type="scientific">Agromyces tropicus</name>
    <dbReference type="NCBI Taxonomy" id="555371"/>
    <lineage>
        <taxon>Bacteria</taxon>
        <taxon>Bacillati</taxon>
        <taxon>Actinomycetota</taxon>
        <taxon>Actinomycetes</taxon>
        <taxon>Micrococcales</taxon>
        <taxon>Microbacteriaceae</taxon>
        <taxon>Agromyces</taxon>
    </lineage>
</organism>
<protein>
    <submittedName>
        <fullName evidence="6">MarR family winged helix-turn-helix transcriptional regulator</fullName>
    </submittedName>
</protein>
<dbReference type="PRINTS" id="PR00598">
    <property type="entry name" value="HTHMARR"/>
</dbReference>
<gene>
    <name evidence="6" type="ORF">GCM10009819_11590</name>
</gene>
<dbReference type="InterPro" id="IPR023187">
    <property type="entry name" value="Tscrpt_reg_MarR-type_CS"/>
</dbReference>
<comment type="caution">
    <text evidence="6">The sequence shown here is derived from an EMBL/GenBank/DDBJ whole genome shotgun (WGS) entry which is preliminary data.</text>
</comment>
<evidence type="ECO:0000313" key="6">
    <source>
        <dbReference type="EMBL" id="GAA2029618.1"/>
    </source>
</evidence>
<dbReference type="InterPro" id="IPR039422">
    <property type="entry name" value="MarR/SlyA-like"/>
</dbReference>
<dbReference type="Pfam" id="PF12802">
    <property type="entry name" value="MarR_2"/>
    <property type="match status" value="1"/>
</dbReference>
<accession>A0ABN2U5Q7</accession>
<dbReference type="PROSITE" id="PS50995">
    <property type="entry name" value="HTH_MARR_2"/>
    <property type="match status" value="1"/>
</dbReference>
<evidence type="ECO:0000256" key="3">
    <source>
        <dbReference type="ARBA" id="ARBA00023163"/>
    </source>
</evidence>
<proteinExistence type="predicted"/>
<dbReference type="InterPro" id="IPR000835">
    <property type="entry name" value="HTH_MarR-typ"/>
</dbReference>
<evidence type="ECO:0000256" key="2">
    <source>
        <dbReference type="ARBA" id="ARBA00023125"/>
    </source>
</evidence>
<dbReference type="EMBL" id="BAAAPW010000002">
    <property type="protein sequence ID" value="GAA2029618.1"/>
    <property type="molecule type" value="Genomic_DNA"/>
</dbReference>
<dbReference type="InterPro" id="IPR036388">
    <property type="entry name" value="WH-like_DNA-bd_sf"/>
</dbReference>
<keyword evidence="3" id="KW-0804">Transcription</keyword>
<sequence>MADRAMAVAAWEALFRAQVSIMRGLSSEFPTEVMSLNEYDVLFNITRAPGRRLRLKDLNRNVLISQPSVSRLVDRLAARGWVEKLDDPLDGRGTIVELTAKGFQEFRRAALHHMEAITDRVGSTLDDDELHQLIELCDRLREAQAPVTARRRGDAEADAAPADAS</sequence>
<feature type="region of interest" description="Disordered" evidence="4">
    <location>
        <begin position="145"/>
        <end position="165"/>
    </location>
</feature>
<name>A0ABN2U5Q7_9MICO</name>
<dbReference type="PANTHER" id="PTHR33164">
    <property type="entry name" value="TRANSCRIPTIONAL REGULATOR, MARR FAMILY"/>
    <property type="match status" value="1"/>
</dbReference>
<evidence type="ECO:0000259" key="5">
    <source>
        <dbReference type="PROSITE" id="PS50995"/>
    </source>
</evidence>
<evidence type="ECO:0000313" key="7">
    <source>
        <dbReference type="Proteomes" id="UP001501196"/>
    </source>
</evidence>
<dbReference type="PROSITE" id="PS01117">
    <property type="entry name" value="HTH_MARR_1"/>
    <property type="match status" value="1"/>
</dbReference>
<dbReference type="Gene3D" id="1.10.10.10">
    <property type="entry name" value="Winged helix-like DNA-binding domain superfamily/Winged helix DNA-binding domain"/>
    <property type="match status" value="1"/>
</dbReference>
<dbReference type="SUPFAM" id="SSF46785">
    <property type="entry name" value="Winged helix' DNA-binding domain"/>
    <property type="match status" value="1"/>
</dbReference>
<dbReference type="Proteomes" id="UP001501196">
    <property type="component" value="Unassembled WGS sequence"/>
</dbReference>
<keyword evidence="2" id="KW-0238">DNA-binding</keyword>
<dbReference type="SMART" id="SM00347">
    <property type="entry name" value="HTH_MARR"/>
    <property type="match status" value="1"/>
</dbReference>
<evidence type="ECO:0000256" key="4">
    <source>
        <dbReference type="SAM" id="MobiDB-lite"/>
    </source>
</evidence>
<feature type="domain" description="HTH marR-type" evidence="5">
    <location>
        <begin position="1"/>
        <end position="142"/>
    </location>
</feature>
<evidence type="ECO:0000256" key="1">
    <source>
        <dbReference type="ARBA" id="ARBA00023015"/>
    </source>
</evidence>
<dbReference type="PANTHER" id="PTHR33164:SF104">
    <property type="entry name" value="TRANSCRIPTIONAL REGULATORY PROTEIN"/>
    <property type="match status" value="1"/>
</dbReference>
<reference evidence="6 7" key="1">
    <citation type="journal article" date="2019" name="Int. J. Syst. Evol. Microbiol.">
        <title>The Global Catalogue of Microorganisms (GCM) 10K type strain sequencing project: providing services to taxonomists for standard genome sequencing and annotation.</title>
        <authorList>
            <consortium name="The Broad Institute Genomics Platform"/>
            <consortium name="The Broad Institute Genome Sequencing Center for Infectious Disease"/>
            <person name="Wu L."/>
            <person name="Ma J."/>
        </authorList>
    </citation>
    <scope>NUCLEOTIDE SEQUENCE [LARGE SCALE GENOMIC DNA]</scope>
    <source>
        <strain evidence="6 7">JCM 15672</strain>
    </source>
</reference>
<dbReference type="InterPro" id="IPR036390">
    <property type="entry name" value="WH_DNA-bd_sf"/>
</dbReference>
<keyword evidence="1" id="KW-0805">Transcription regulation</keyword>
<keyword evidence="7" id="KW-1185">Reference proteome</keyword>